<comment type="similarity">
    <text evidence="1 2">Belongs to the UPF0301 (AlgH) family.</text>
</comment>
<evidence type="ECO:0000256" key="2">
    <source>
        <dbReference type="HAMAP-Rule" id="MF_00758"/>
    </source>
</evidence>
<dbReference type="SUPFAM" id="SSF143456">
    <property type="entry name" value="VC0467-like"/>
    <property type="match status" value="1"/>
</dbReference>
<protein>
    <recommendedName>
        <fullName evidence="2">UPF0301 protein DI626_05840</fullName>
    </recommendedName>
</protein>
<evidence type="ECO:0000313" key="4">
    <source>
        <dbReference type="Proteomes" id="UP000249557"/>
    </source>
</evidence>
<organism evidence="3 4">
    <name type="scientific">Micavibrio aeruginosavorus</name>
    <dbReference type="NCBI Taxonomy" id="349221"/>
    <lineage>
        <taxon>Bacteria</taxon>
        <taxon>Pseudomonadati</taxon>
        <taxon>Bdellovibrionota</taxon>
        <taxon>Bdellovibrionia</taxon>
        <taxon>Bdellovibrionales</taxon>
        <taxon>Pseudobdellovibrionaceae</taxon>
        <taxon>Micavibrio</taxon>
    </lineage>
</organism>
<accession>A0A2W5BU86</accession>
<evidence type="ECO:0000313" key="3">
    <source>
        <dbReference type="EMBL" id="PZO86681.1"/>
    </source>
</evidence>
<dbReference type="InterPro" id="IPR003774">
    <property type="entry name" value="AlgH-like"/>
</dbReference>
<name>A0A2W5BU86_9BACT</name>
<dbReference type="Proteomes" id="UP000249557">
    <property type="component" value="Unassembled WGS sequence"/>
</dbReference>
<comment type="caution">
    <text evidence="3">The sequence shown here is derived from an EMBL/GenBank/DDBJ whole genome shotgun (WGS) entry which is preliminary data.</text>
</comment>
<dbReference type="GO" id="GO:0005829">
    <property type="term" value="C:cytosol"/>
    <property type="evidence" value="ECO:0007669"/>
    <property type="project" value="TreeGrafter"/>
</dbReference>
<dbReference type="PANTHER" id="PTHR30327:SF1">
    <property type="entry name" value="UPF0301 PROTEIN YQGE"/>
    <property type="match status" value="1"/>
</dbReference>
<dbReference type="HAMAP" id="MF_00758">
    <property type="entry name" value="UPF0301"/>
    <property type="match status" value="1"/>
</dbReference>
<dbReference type="Gene3D" id="3.40.1740.10">
    <property type="entry name" value="VC0467-like"/>
    <property type="match status" value="1"/>
</dbReference>
<dbReference type="PANTHER" id="PTHR30327">
    <property type="entry name" value="UNCHARACTERIZED PROTEIN YQGE"/>
    <property type="match status" value="1"/>
</dbReference>
<dbReference type="EMBL" id="QFNK01000099">
    <property type="protein sequence ID" value="PZO86681.1"/>
    <property type="molecule type" value="Genomic_DNA"/>
</dbReference>
<reference evidence="3 4" key="1">
    <citation type="submission" date="2017-08" db="EMBL/GenBank/DDBJ databases">
        <title>Infants hospitalized years apart are colonized by the same room-sourced microbial strains.</title>
        <authorList>
            <person name="Brooks B."/>
            <person name="Olm M.R."/>
            <person name="Firek B.A."/>
            <person name="Baker R."/>
            <person name="Thomas B.C."/>
            <person name="Morowitz M.J."/>
            <person name="Banfield J.F."/>
        </authorList>
    </citation>
    <scope>NUCLEOTIDE SEQUENCE [LARGE SCALE GENOMIC DNA]</scope>
    <source>
        <strain evidence="3">S2_018_000_R2_104</strain>
    </source>
</reference>
<dbReference type="Pfam" id="PF02622">
    <property type="entry name" value="DUF179"/>
    <property type="match status" value="1"/>
</dbReference>
<proteinExistence type="inferred from homology"/>
<sequence>MDSKLNSSSFASLKGHLLISMPQMDDSRFQKSVIFIGAHDSRGAMGLTINKPLQTIAFADVLEQVGVMSERPLDPYIKSMGVRTGGPVEESHGFLLHSADFRQKDTILIDDFFGISGTVDALRTMVSGYRPERMIFTLGYAGWSAGQLEQEMQDNIWLSVPASPELVFNTDPENMWENAFAILGISPGLLSASAGRA</sequence>
<evidence type="ECO:0000256" key="1">
    <source>
        <dbReference type="ARBA" id="ARBA00009600"/>
    </source>
</evidence>
<gene>
    <name evidence="3" type="ORF">DI626_05840</name>
</gene>
<dbReference type="AlphaFoldDB" id="A0A2W5BU86"/>